<dbReference type="OrthoDB" id="10265837at2759"/>
<accession>A0A9W8GH74</accession>
<evidence type="ECO:0000313" key="4">
    <source>
        <dbReference type="Proteomes" id="UP001151516"/>
    </source>
</evidence>
<dbReference type="Pfam" id="PF06413">
    <property type="entry name" value="Neugrin"/>
    <property type="match status" value="1"/>
</dbReference>
<feature type="domain" description="SCP2" evidence="2">
    <location>
        <begin position="235"/>
        <end position="341"/>
    </location>
</feature>
<proteinExistence type="predicted"/>
<gene>
    <name evidence="3" type="ORF">IWW39_004180</name>
</gene>
<dbReference type="EMBL" id="JANBTX010000145">
    <property type="protein sequence ID" value="KAJ2685581.1"/>
    <property type="molecule type" value="Genomic_DNA"/>
</dbReference>
<evidence type="ECO:0000313" key="3">
    <source>
        <dbReference type="EMBL" id="KAJ2685581.1"/>
    </source>
</evidence>
<dbReference type="Proteomes" id="UP001151516">
    <property type="component" value="Unassembled WGS sequence"/>
</dbReference>
<evidence type="ECO:0000259" key="2">
    <source>
        <dbReference type="Pfam" id="PF02036"/>
    </source>
</evidence>
<dbReference type="PANTHER" id="PTHR10094">
    <property type="entry name" value="STEROL CARRIER PROTEIN 2 SCP-2 FAMILY PROTEIN"/>
    <property type="match status" value="1"/>
</dbReference>
<sequence>MLLIVPDKAGNRGWLEQRLTEERQTSGANGRRSQARQVGYKSRRAPGESEGDAGFVKIECGKRAAETRGSKSNSKSQSGDAGDESEMTLTAKDLAAKAKWQQSGAAKSRMQDRLRDPSLAVWQRRKIELKLKLGSDKWEPEKKIATSSMEKIRLLNSEFPDVWTMQRLSEQFKVSQETVRRILKSKFRPSEQRTEKRELKRRSEMLAFKEKEKVPGDRTQNFASSAIIDQLTHVLNALSAEDRKKEINKTKAVYAFEVANAGGKKHYFVVDLKQAGKVTDGATEAKAAQGQPKPDISIAISDDIFVKISEGKTTAASEFMSGKVKIKGNMMLGMKLEPILKRFKSLAETLPPPPSPVAATAAAASTSEGPKQDIVVKGYNGSLVIAQILKAFGSDNAKREAALKKTNAIFQIDLNGPEGIKSWVLNLKPGASATDIVMSGTAAQNKKAAGATLILNDADFVDLASGKLTGQSAFMGGKLKSKGNIMLALKLESVLKAVKGPVAKL</sequence>
<feature type="compositionally biased region" description="Polar residues" evidence="1">
    <location>
        <begin position="70"/>
        <end position="79"/>
    </location>
</feature>
<feature type="compositionally biased region" description="Polar residues" evidence="1">
    <location>
        <begin position="25"/>
        <end position="36"/>
    </location>
</feature>
<feature type="domain" description="SCP2" evidence="2">
    <location>
        <begin position="388"/>
        <end position="496"/>
    </location>
</feature>
<protein>
    <recommendedName>
        <fullName evidence="2">SCP2 domain-containing protein</fullName>
    </recommendedName>
</protein>
<feature type="region of interest" description="Disordered" evidence="1">
    <location>
        <begin position="1"/>
        <end position="86"/>
    </location>
</feature>
<dbReference type="InterPro" id="IPR003033">
    <property type="entry name" value="SCP2_sterol-bd_dom"/>
</dbReference>
<dbReference type="SUPFAM" id="SSF55718">
    <property type="entry name" value="SCP-like"/>
    <property type="match status" value="2"/>
</dbReference>
<reference evidence="3" key="1">
    <citation type="submission" date="2022-07" db="EMBL/GenBank/DDBJ databases">
        <title>Phylogenomic reconstructions and comparative analyses of Kickxellomycotina fungi.</title>
        <authorList>
            <person name="Reynolds N.K."/>
            <person name="Stajich J.E."/>
            <person name="Barry K."/>
            <person name="Grigoriev I.V."/>
            <person name="Crous P."/>
            <person name="Smith M.E."/>
        </authorList>
    </citation>
    <scope>NUCLEOTIDE SEQUENCE</scope>
    <source>
        <strain evidence="3">CBS 109367</strain>
    </source>
</reference>
<keyword evidence="4" id="KW-1185">Reference proteome</keyword>
<feature type="compositionally biased region" description="Basic and acidic residues" evidence="1">
    <location>
        <begin position="59"/>
        <end position="69"/>
    </location>
</feature>
<name>A0A9W8GH74_9FUNG</name>
<dbReference type="PANTHER" id="PTHR10094:SF25">
    <property type="entry name" value="SCP2 STEROL-BINDING DOMAIN-CONTAINING PROTEIN 1"/>
    <property type="match status" value="1"/>
</dbReference>
<dbReference type="AlphaFoldDB" id="A0A9W8GH74"/>
<evidence type="ECO:0000256" key="1">
    <source>
        <dbReference type="SAM" id="MobiDB-lite"/>
    </source>
</evidence>
<dbReference type="InterPro" id="IPR036527">
    <property type="entry name" value="SCP2_sterol-bd_dom_sf"/>
</dbReference>
<dbReference type="Pfam" id="PF02036">
    <property type="entry name" value="SCP2"/>
    <property type="match status" value="2"/>
</dbReference>
<comment type="caution">
    <text evidence="3">The sequence shown here is derived from an EMBL/GenBank/DDBJ whole genome shotgun (WGS) entry which is preliminary data.</text>
</comment>
<organism evidence="3 4">
    <name type="scientific">Coemansia spiralis</name>
    <dbReference type="NCBI Taxonomy" id="417178"/>
    <lineage>
        <taxon>Eukaryota</taxon>
        <taxon>Fungi</taxon>
        <taxon>Fungi incertae sedis</taxon>
        <taxon>Zoopagomycota</taxon>
        <taxon>Kickxellomycotina</taxon>
        <taxon>Kickxellomycetes</taxon>
        <taxon>Kickxellales</taxon>
        <taxon>Kickxellaceae</taxon>
        <taxon>Coemansia</taxon>
    </lineage>
</organism>
<dbReference type="InterPro" id="IPR010487">
    <property type="entry name" value="NGRN/Rrg9"/>
</dbReference>
<dbReference type="Gene3D" id="3.30.1050.10">
    <property type="entry name" value="SCP2 sterol-binding domain"/>
    <property type="match status" value="2"/>
</dbReference>
<dbReference type="GO" id="GO:0005829">
    <property type="term" value="C:cytosol"/>
    <property type="evidence" value="ECO:0007669"/>
    <property type="project" value="TreeGrafter"/>
</dbReference>